<name>A0ABP8R3J7_9ACTN</name>
<dbReference type="EMBL" id="BAABHF010000057">
    <property type="protein sequence ID" value="GAA4517350.1"/>
    <property type="molecule type" value="Genomic_DNA"/>
</dbReference>
<comment type="caution">
    <text evidence="3">The sequence shown here is derived from an EMBL/GenBank/DDBJ whole genome shotgun (WGS) entry which is preliminary data.</text>
</comment>
<protein>
    <recommendedName>
        <fullName evidence="2">Resolvase/invertase-type recombinase catalytic domain-containing protein</fullName>
    </recommendedName>
</protein>
<dbReference type="PROSITE" id="PS51736">
    <property type="entry name" value="RECOMBINASES_3"/>
    <property type="match status" value="1"/>
</dbReference>
<gene>
    <name evidence="3" type="ORF">GCM10023191_089690</name>
</gene>
<dbReference type="Proteomes" id="UP001500503">
    <property type="component" value="Unassembled WGS sequence"/>
</dbReference>
<feature type="compositionally biased region" description="Basic and acidic residues" evidence="1">
    <location>
        <begin position="32"/>
        <end position="55"/>
    </location>
</feature>
<feature type="compositionally biased region" description="Basic and acidic residues" evidence="1">
    <location>
        <begin position="1"/>
        <end position="11"/>
    </location>
</feature>
<feature type="region of interest" description="Disordered" evidence="1">
    <location>
        <begin position="1"/>
        <end position="55"/>
    </location>
</feature>
<proteinExistence type="predicted"/>
<organism evidence="3 4">
    <name type="scientific">Actinoallomurus oryzae</name>
    <dbReference type="NCBI Taxonomy" id="502180"/>
    <lineage>
        <taxon>Bacteria</taxon>
        <taxon>Bacillati</taxon>
        <taxon>Actinomycetota</taxon>
        <taxon>Actinomycetes</taxon>
        <taxon>Streptosporangiales</taxon>
        <taxon>Thermomonosporaceae</taxon>
        <taxon>Actinoallomurus</taxon>
    </lineage>
</organism>
<evidence type="ECO:0000256" key="1">
    <source>
        <dbReference type="SAM" id="MobiDB-lite"/>
    </source>
</evidence>
<feature type="domain" description="Resolvase/invertase-type recombinase catalytic" evidence="2">
    <location>
        <begin position="1"/>
        <end position="24"/>
    </location>
</feature>
<accession>A0ABP8R3J7</accession>
<reference evidence="4" key="1">
    <citation type="journal article" date="2019" name="Int. J. Syst. Evol. Microbiol.">
        <title>The Global Catalogue of Microorganisms (GCM) 10K type strain sequencing project: providing services to taxonomists for standard genome sequencing and annotation.</title>
        <authorList>
            <consortium name="The Broad Institute Genomics Platform"/>
            <consortium name="The Broad Institute Genome Sequencing Center for Infectious Disease"/>
            <person name="Wu L."/>
            <person name="Ma J."/>
        </authorList>
    </citation>
    <scope>NUCLEOTIDE SEQUENCE [LARGE SCALE GENOMIC DNA]</scope>
    <source>
        <strain evidence="4">JCM 17933</strain>
    </source>
</reference>
<evidence type="ECO:0000313" key="4">
    <source>
        <dbReference type="Proteomes" id="UP001500503"/>
    </source>
</evidence>
<keyword evidence="4" id="KW-1185">Reference proteome</keyword>
<sequence>MAEDRRRDIVRKTKNGLDAARRRGRVGGGRPVVHDDERAASPGHDDVIGRGGPLRRDGLHPREWMVRPHRRAGVCGRTAALVTLLSVSSASNPR</sequence>
<evidence type="ECO:0000313" key="3">
    <source>
        <dbReference type="EMBL" id="GAA4517350.1"/>
    </source>
</evidence>
<dbReference type="InterPro" id="IPR006119">
    <property type="entry name" value="Resolv_N"/>
</dbReference>
<evidence type="ECO:0000259" key="2">
    <source>
        <dbReference type="PROSITE" id="PS51736"/>
    </source>
</evidence>